<reference evidence="2" key="1">
    <citation type="submission" date="2020-05" db="EMBL/GenBank/DDBJ databases">
        <authorList>
            <person name="Chiriac C."/>
            <person name="Salcher M."/>
            <person name="Ghai R."/>
            <person name="Kavagutti S V."/>
        </authorList>
    </citation>
    <scope>NUCLEOTIDE SEQUENCE</scope>
</reference>
<proteinExistence type="predicted"/>
<evidence type="ECO:0000259" key="1">
    <source>
        <dbReference type="SMART" id="SM00507"/>
    </source>
</evidence>
<dbReference type="CDD" id="cd00085">
    <property type="entry name" value="HNHc"/>
    <property type="match status" value="1"/>
</dbReference>
<dbReference type="AlphaFoldDB" id="A0A6J6GSC0"/>
<dbReference type="SMART" id="SM00507">
    <property type="entry name" value="HNHc"/>
    <property type="match status" value="1"/>
</dbReference>
<organism evidence="2">
    <name type="scientific">freshwater metagenome</name>
    <dbReference type="NCBI Taxonomy" id="449393"/>
    <lineage>
        <taxon>unclassified sequences</taxon>
        <taxon>metagenomes</taxon>
        <taxon>ecological metagenomes</taxon>
    </lineage>
</organism>
<dbReference type="Gene3D" id="1.10.30.50">
    <property type="match status" value="1"/>
</dbReference>
<dbReference type="InterPro" id="IPR003615">
    <property type="entry name" value="HNH_nuc"/>
</dbReference>
<evidence type="ECO:0000313" key="2">
    <source>
        <dbReference type="EMBL" id="CAB4604167.1"/>
    </source>
</evidence>
<gene>
    <name evidence="2" type="ORF">UFOPK1493_04540</name>
</gene>
<sequence length="355" mass="39408">MSAAVKATKRARAAVNAPALTAAIARGELGVEHLDAFTSAVASLPAALRPRLLELEADLVAEAIRRGLTAEAFRDRLRDVCRGIEGDDGRARLQRQKRETGLRAWTGRDGMWCLAGRFDPATALSLQQRLADQLEARFRQARPADCPDDPLLAQDWLRAHALADLVNGLGAAAGAPEVIVVIDQDTFERGRHEGSRVDCGCPGLEVPVDWIRDLAGRARFVPVIIDRDGVVIAQGRPVPSYDQLTESLARPVELDHGRTRRHASRAQRRALRAMYRRCAIPGCDRHVSLTEPHHLRFWEHDGGTDLGNLLPLCKHHHDRLHAEHWDVQMRPDRSLIIRRNGEVIMTTGPPTTQWA</sequence>
<name>A0A6J6GSC0_9ZZZZ</name>
<dbReference type="EMBL" id="CAEZSR010000378">
    <property type="protein sequence ID" value="CAB4604167.1"/>
    <property type="molecule type" value="Genomic_DNA"/>
</dbReference>
<accession>A0A6J6GSC0</accession>
<protein>
    <submittedName>
        <fullName evidence="2">Unannotated protein</fullName>
    </submittedName>
</protein>
<feature type="domain" description="HNH nuclease" evidence="1">
    <location>
        <begin position="266"/>
        <end position="318"/>
    </location>
</feature>